<protein>
    <recommendedName>
        <fullName evidence="5">5-bromo-4-chloroindolyl phosphate hydrolysis protein</fullName>
    </recommendedName>
</protein>
<name>A0ABW3QQ20_9PSEU</name>
<organism evidence="3 4">
    <name type="scientific">Saccharothrix hoggarensis</name>
    <dbReference type="NCBI Taxonomy" id="913853"/>
    <lineage>
        <taxon>Bacteria</taxon>
        <taxon>Bacillati</taxon>
        <taxon>Actinomycetota</taxon>
        <taxon>Actinomycetes</taxon>
        <taxon>Pseudonocardiales</taxon>
        <taxon>Pseudonocardiaceae</taxon>
        <taxon>Saccharothrix</taxon>
    </lineage>
</organism>
<evidence type="ECO:0000313" key="3">
    <source>
        <dbReference type="EMBL" id="MFD1146872.1"/>
    </source>
</evidence>
<keyword evidence="2" id="KW-0472">Membrane</keyword>
<keyword evidence="2" id="KW-0812">Transmembrane</keyword>
<reference evidence="4" key="1">
    <citation type="journal article" date="2019" name="Int. J. Syst. Evol. Microbiol.">
        <title>The Global Catalogue of Microorganisms (GCM) 10K type strain sequencing project: providing services to taxonomists for standard genome sequencing and annotation.</title>
        <authorList>
            <consortium name="The Broad Institute Genomics Platform"/>
            <consortium name="The Broad Institute Genome Sequencing Center for Infectious Disease"/>
            <person name="Wu L."/>
            <person name="Ma J."/>
        </authorList>
    </citation>
    <scope>NUCLEOTIDE SEQUENCE [LARGE SCALE GENOMIC DNA]</scope>
    <source>
        <strain evidence="4">CCUG 60214</strain>
    </source>
</reference>
<feature type="region of interest" description="Disordered" evidence="1">
    <location>
        <begin position="72"/>
        <end position="91"/>
    </location>
</feature>
<dbReference type="RefSeq" id="WP_380721369.1">
    <property type="nucleotide sequence ID" value="NZ_JBHTLK010000021.1"/>
</dbReference>
<comment type="caution">
    <text evidence="3">The sequence shown here is derived from an EMBL/GenBank/DDBJ whole genome shotgun (WGS) entry which is preliminary data.</text>
</comment>
<dbReference type="EMBL" id="JBHTLK010000021">
    <property type="protein sequence ID" value="MFD1146872.1"/>
    <property type="molecule type" value="Genomic_DNA"/>
</dbReference>
<accession>A0ABW3QQ20</accession>
<gene>
    <name evidence="3" type="ORF">ACFQ3T_07035</name>
</gene>
<evidence type="ECO:0000313" key="4">
    <source>
        <dbReference type="Proteomes" id="UP001597168"/>
    </source>
</evidence>
<keyword evidence="4" id="KW-1185">Reference proteome</keyword>
<dbReference type="Proteomes" id="UP001597168">
    <property type="component" value="Unassembled WGS sequence"/>
</dbReference>
<evidence type="ECO:0008006" key="5">
    <source>
        <dbReference type="Google" id="ProtNLM"/>
    </source>
</evidence>
<evidence type="ECO:0000256" key="1">
    <source>
        <dbReference type="SAM" id="MobiDB-lite"/>
    </source>
</evidence>
<feature type="transmembrane region" description="Helical" evidence="2">
    <location>
        <begin position="37"/>
        <end position="66"/>
    </location>
</feature>
<evidence type="ECO:0000256" key="2">
    <source>
        <dbReference type="SAM" id="Phobius"/>
    </source>
</evidence>
<keyword evidence="2" id="KW-1133">Transmembrane helix</keyword>
<feature type="compositionally biased region" description="Pro residues" evidence="1">
    <location>
        <begin position="73"/>
        <end position="90"/>
    </location>
</feature>
<sequence>MGRAALLGFLIGTVLMTVLIAAGVSTSDPDPRGVAELFGVFIASTIFGVVMGGLPGTLVGLVVGAVRRRGRPGLPPPPHLSHPLPPPPPRANDRWSAMVGRCELSVQRVRAAVTTVPPSPARDWLERIAAQFDGELPGVRRIADLGRALAADQNHPVAHRLAAAVRDFTAFEDEVGRVALQVLDRPTLDAVRTHLEVLEQQLPHLGAV</sequence>
<proteinExistence type="predicted"/>